<evidence type="ECO:0000313" key="2">
    <source>
        <dbReference type="Proteomes" id="UP001164929"/>
    </source>
</evidence>
<dbReference type="AlphaFoldDB" id="A0AAD6Q2W9"/>
<evidence type="ECO:0000313" key="1">
    <source>
        <dbReference type="EMBL" id="KAJ6975800.1"/>
    </source>
</evidence>
<reference evidence="1" key="1">
    <citation type="journal article" date="2023" name="Mol. Ecol. Resour.">
        <title>Chromosome-level genome assembly of a triploid poplar Populus alba 'Berolinensis'.</title>
        <authorList>
            <person name="Chen S."/>
            <person name="Yu Y."/>
            <person name="Wang X."/>
            <person name="Wang S."/>
            <person name="Zhang T."/>
            <person name="Zhou Y."/>
            <person name="He R."/>
            <person name="Meng N."/>
            <person name="Wang Y."/>
            <person name="Liu W."/>
            <person name="Liu Z."/>
            <person name="Liu J."/>
            <person name="Guo Q."/>
            <person name="Huang H."/>
            <person name="Sederoff R.R."/>
            <person name="Wang G."/>
            <person name="Qu G."/>
            <person name="Chen S."/>
        </authorList>
    </citation>
    <scope>NUCLEOTIDE SEQUENCE</scope>
    <source>
        <strain evidence="1">SC-2020</strain>
    </source>
</reference>
<sequence length="99" mass="11511">MNFKDSGPENFPGTDNQAVMRSRVCIYHLRRLWRRCHAIEFNTRINHRLDFFTDRTCTLSRISASPEHEKAIRLRLGFNGGDGLISCELSAESLRSERK</sequence>
<dbReference type="EMBL" id="JAQIZT010000013">
    <property type="protein sequence ID" value="KAJ6975800.1"/>
    <property type="molecule type" value="Genomic_DNA"/>
</dbReference>
<organism evidence="1 2">
    <name type="scientific">Populus alba x Populus x berolinensis</name>
    <dbReference type="NCBI Taxonomy" id="444605"/>
    <lineage>
        <taxon>Eukaryota</taxon>
        <taxon>Viridiplantae</taxon>
        <taxon>Streptophyta</taxon>
        <taxon>Embryophyta</taxon>
        <taxon>Tracheophyta</taxon>
        <taxon>Spermatophyta</taxon>
        <taxon>Magnoliopsida</taxon>
        <taxon>eudicotyledons</taxon>
        <taxon>Gunneridae</taxon>
        <taxon>Pentapetalae</taxon>
        <taxon>rosids</taxon>
        <taxon>fabids</taxon>
        <taxon>Malpighiales</taxon>
        <taxon>Salicaceae</taxon>
        <taxon>Saliceae</taxon>
        <taxon>Populus</taxon>
    </lineage>
</organism>
<name>A0AAD6Q2W9_9ROSI</name>
<protein>
    <submittedName>
        <fullName evidence="1">Uncharacterized protein</fullName>
    </submittedName>
</protein>
<proteinExistence type="predicted"/>
<dbReference type="Proteomes" id="UP001164929">
    <property type="component" value="Chromosome 13"/>
</dbReference>
<gene>
    <name evidence="1" type="ORF">NC653_031588</name>
</gene>
<accession>A0AAD6Q2W9</accession>
<comment type="caution">
    <text evidence="1">The sequence shown here is derived from an EMBL/GenBank/DDBJ whole genome shotgun (WGS) entry which is preliminary data.</text>
</comment>
<keyword evidence="2" id="KW-1185">Reference proteome</keyword>